<organism evidence="2 3">
    <name type="scientific">Mucilaginibacter straminoryzae</name>
    <dbReference type="NCBI Taxonomy" id="2932774"/>
    <lineage>
        <taxon>Bacteria</taxon>
        <taxon>Pseudomonadati</taxon>
        <taxon>Bacteroidota</taxon>
        <taxon>Sphingobacteriia</taxon>
        <taxon>Sphingobacteriales</taxon>
        <taxon>Sphingobacteriaceae</taxon>
        <taxon>Mucilaginibacter</taxon>
    </lineage>
</organism>
<proteinExistence type="predicted"/>
<comment type="caution">
    <text evidence="2">The sequence shown here is derived from an EMBL/GenBank/DDBJ whole genome shotgun (WGS) entry which is preliminary data.</text>
</comment>
<feature type="transmembrane region" description="Helical" evidence="1">
    <location>
        <begin position="12"/>
        <end position="32"/>
    </location>
</feature>
<evidence type="ECO:0008006" key="4">
    <source>
        <dbReference type="Google" id="ProtNLM"/>
    </source>
</evidence>
<dbReference type="EMBL" id="JALJEJ010000001">
    <property type="protein sequence ID" value="MCJ8208536.1"/>
    <property type="molecule type" value="Genomic_DNA"/>
</dbReference>
<dbReference type="PANTHER" id="PTHR37947">
    <property type="entry name" value="BLL2462 PROTEIN"/>
    <property type="match status" value="1"/>
</dbReference>
<evidence type="ECO:0000313" key="2">
    <source>
        <dbReference type="EMBL" id="MCJ8208536.1"/>
    </source>
</evidence>
<dbReference type="Gene3D" id="3.40.50.880">
    <property type="match status" value="1"/>
</dbReference>
<keyword evidence="1" id="KW-1133">Transmembrane helix</keyword>
<dbReference type="Gene3D" id="3.40.50.410">
    <property type="entry name" value="von Willebrand factor, type A domain"/>
    <property type="match status" value="1"/>
</dbReference>
<dbReference type="SUPFAM" id="SSF53300">
    <property type="entry name" value="vWA-like"/>
    <property type="match status" value="1"/>
</dbReference>
<dbReference type="RefSeq" id="WP_245128365.1">
    <property type="nucleotide sequence ID" value="NZ_JALJEJ010000001.1"/>
</dbReference>
<dbReference type="InterPro" id="IPR036465">
    <property type="entry name" value="vWFA_dom_sf"/>
</dbReference>
<dbReference type="AlphaFoldDB" id="A0A9X1X0T2"/>
<dbReference type="InterPro" id="IPR029062">
    <property type="entry name" value="Class_I_gatase-like"/>
</dbReference>
<sequence length="696" mass="77636">MLLLFTVTWGAVSGWWSVACLLLGVLYAWLMYRQPVLFSGGYRWLLAVFRALAVTLIGILLLAPLIQTVKYQPQKPLILIAQDNSESIGRFQSNQNDLGLTVNGLAKLKSQLGDDYDVREYHFGTNLQPGLTRSFNGKQTNISAALKQLNEQFVNQNIGAMVLATDGIYNQGTDPQYEAQNIKASIYTVPLGDTIPRRDLFITNINYNKTALLGNDFEVELQIGANKSSGETARLTVTEDGRTVQSQNQQILSDEWQKRIRLKLNADKKGLRKFTFSLAPLANEISTQNNTQTIYVDVIDARQKILLVYGSPHPDIGVLKQAIELNRNYELKTIQADDAAKIKWDDFNLFILHQVTLSANANLFKAVTAARIPVWFMAGAQSNLSDFNQQQNVVRIAATRPDVQEAFALPDAGFSSFTLSDSTRQKLGALPPLLTAFGSYQANPQANVLFRQKIGAIATNYPLLAFMDARGCRTAALTGEGLWRWNLSEFQAYGNHHSVEELVSQIIQYLTANAKRQRFNVFTGKNVFDESEHVIINAELYNEALELVNTPDVKLELKDSNGKRYSYLFSRTGASYQLDAGSLPAGDYTYTASTQLGGRTFAASGQLSIKALDVELRQSTADHALLRSLAKRSGGVVVKPAQIDRLADLLRKNENVKTVLNEDRSYRELIDVKWVFAIILALLSAEWFLRKREGEI</sequence>
<evidence type="ECO:0000313" key="3">
    <source>
        <dbReference type="Proteomes" id="UP001139450"/>
    </source>
</evidence>
<reference evidence="2" key="1">
    <citation type="submission" date="2022-04" db="EMBL/GenBank/DDBJ databases">
        <title>Mucilaginibacter sp. RS28 isolated from freshwater.</title>
        <authorList>
            <person name="Ko S.-R."/>
        </authorList>
    </citation>
    <scope>NUCLEOTIDE SEQUENCE</scope>
    <source>
        <strain evidence="2">RS28</strain>
    </source>
</reference>
<evidence type="ECO:0000256" key="1">
    <source>
        <dbReference type="SAM" id="Phobius"/>
    </source>
</evidence>
<accession>A0A9X1X0T2</accession>
<keyword evidence="1" id="KW-0812">Transmembrane</keyword>
<dbReference type="SUPFAM" id="SSF52317">
    <property type="entry name" value="Class I glutamine amidotransferase-like"/>
    <property type="match status" value="1"/>
</dbReference>
<dbReference type="PANTHER" id="PTHR37947:SF1">
    <property type="entry name" value="BLL2462 PROTEIN"/>
    <property type="match status" value="1"/>
</dbReference>
<name>A0A9X1X0T2_9SPHI</name>
<feature type="transmembrane region" description="Helical" evidence="1">
    <location>
        <begin position="44"/>
        <end position="66"/>
    </location>
</feature>
<keyword evidence="3" id="KW-1185">Reference proteome</keyword>
<gene>
    <name evidence="2" type="ORF">MUY27_02365</name>
</gene>
<protein>
    <recommendedName>
        <fullName evidence="4">VWA domain-containing protein</fullName>
    </recommendedName>
</protein>
<dbReference type="Proteomes" id="UP001139450">
    <property type="component" value="Unassembled WGS sequence"/>
</dbReference>
<keyword evidence="1" id="KW-0472">Membrane</keyword>